<feature type="transmembrane region" description="Helical" evidence="2">
    <location>
        <begin position="129"/>
        <end position="151"/>
    </location>
</feature>
<keyword evidence="2" id="KW-1133">Transmembrane helix</keyword>
<dbReference type="AlphaFoldDB" id="A0A927M185"/>
<organism evidence="3 4">
    <name type="scientific">Plantactinospora soyae</name>
    <dbReference type="NCBI Taxonomy" id="1544732"/>
    <lineage>
        <taxon>Bacteria</taxon>
        <taxon>Bacillati</taxon>
        <taxon>Actinomycetota</taxon>
        <taxon>Actinomycetes</taxon>
        <taxon>Micromonosporales</taxon>
        <taxon>Micromonosporaceae</taxon>
        <taxon>Plantactinospora</taxon>
    </lineage>
</organism>
<dbReference type="Proteomes" id="UP000649753">
    <property type="component" value="Unassembled WGS sequence"/>
</dbReference>
<evidence type="ECO:0000256" key="2">
    <source>
        <dbReference type="SAM" id="Phobius"/>
    </source>
</evidence>
<evidence type="ECO:0000256" key="1">
    <source>
        <dbReference type="SAM" id="MobiDB-lite"/>
    </source>
</evidence>
<keyword evidence="4" id="KW-1185">Reference proteome</keyword>
<dbReference type="RefSeq" id="WP_192765215.1">
    <property type="nucleotide sequence ID" value="NZ_JADBEB010000001.1"/>
</dbReference>
<sequence length="349" mass="37535">MTEQSGGTTVVTEQEIARYVHQVREALGDLSPAVRDELLEDLSEHLAEVAAEGGGSLVERLGPPQLYAVELRTAAGVAAPASAVNLDRRIADAVRKGRDRLRTMDSRLGPPIGYERLSEYLLLLRPAWWVLRGYLAAMLITVLLTGAPFGLLPRLGGSGLAAILLLAVTVTGSIWLGRRTDRLGQRPRWILHLGTVLLVCFGLVGFFEADGRATDGYNGYSPVYTDQYSGVQDVYVYDSEGRLLTDVRLFDQNGEPIRLGNPWCEEAQQRLQPGPDYVDPMRQPYPYCPQGAPFQVRPTAPPTLVPTASAEPTESVGPTPDATPSTNPSGPPAPTASGAVPTPTPTPTG</sequence>
<dbReference type="EMBL" id="JADBEB010000001">
    <property type="protein sequence ID" value="MBE1484932.1"/>
    <property type="molecule type" value="Genomic_DNA"/>
</dbReference>
<evidence type="ECO:0000313" key="4">
    <source>
        <dbReference type="Proteomes" id="UP000649753"/>
    </source>
</evidence>
<accession>A0A927M185</accession>
<name>A0A927M185_9ACTN</name>
<keyword evidence="2" id="KW-0812">Transmembrane</keyword>
<protein>
    <submittedName>
        <fullName evidence="3">Uncharacterized protein</fullName>
    </submittedName>
</protein>
<reference evidence="3" key="1">
    <citation type="submission" date="2020-10" db="EMBL/GenBank/DDBJ databases">
        <title>Sequencing the genomes of 1000 actinobacteria strains.</title>
        <authorList>
            <person name="Klenk H.-P."/>
        </authorList>
    </citation>
    <scope>NUCLEOTIDE SEQUENCE</scope>
    <source>
        <strain evidence="3">DSM 46832</strain>
    </source>
</reference>
<evidence type="ECO:0000313" key="3">
    <source>
        <dbReference type="EMBL" id="MBE1484932.1"/>
    </source>
</evidence>
<feature type="transmembrane region" description="Helical" evidence="2">
    <location>
        <begin position="189"/>
        <end position="207"/>
    </location>
</feature>
<gene>
    <name evidence="3" type="ORF">H4W31_000570</name>
</gene>
<proteinExistence type="predicted"/>
<dbReference type="Pfam" id="PF22564">
    <property type="entry name" value="HAAS"/>
    <property type="match status" value="1"/>
</dbReference>
<comment type="caution">
    <text evidence="3">The sequence shown here is derived from an EMBL/GenBank/DDBJ whole genome shotgun (WGS) entry which is preliminary data.</text>
</comment>
<keyword evidence="2" id="KW-0472">Membrane</keyword>
<feature type="region of interest" description="Disordered" evidence="1">
    <location>
        <begin position="289"/>
        <end position="349"/>
    </location>
</feature>
<feature type="transmembrane region" description="Helical" evidence="2">
    <location>
        <begin position="157"/>
        <end position="177"/>
    </location>
</feature>